<evidence type="ECO:0000259" key="5">
    <source>
        <dbReference type="PROSITE" id="PS51190"/>
    </source>
</evidence>
<protein>
    <submittedName>
        <fullName evidence="6">Transformation/transcription domain-associated protein</fullName>
    </submittedName>
</protein>
<dbReference type="Proteomes" id="UP000053258">
    <property type="component" value="Unassembled WGS sequence"/>
</dbReference>
<dbReference type="OrthoDB" id="5570127at2759"/>
<dbReference type="SUPFAM" id="SSF48371">
    <property type="entry name" value="ARM repeat"/>
    <property type="match status" value="2"/>
</dbReference>
<dbReference type="STRING" id="328815.ENSMVIP00005004191"/>
<reference evidence="6 7" key="1">
    <citation type="submission" date="2014-06" db="EMBL/GenBank/DDBJ databases">
        <title>Genome evolution of avian class.</title>
        <authorList>
            <person name="Zhang G."/>
            <person name="Li C."/>
        </authorList>
    </citation>
    <scope>NUCLEOTIDE SEQUENCE [LARGE SCALE GENOMIC DNA]</scope>
    <source>
        <strain evidence="6">BGI_N305</strain>
    </source>
</reference>
<evidence type="ECO:0000256" key="1">
    <source>
        <dbReference type="ARBA" id="ARBA00007234"/>
    </source>
</evidence>
<dbReference type="PANTHER" id="PTHR11139:SF1">
    <property type="entry name" value="TRANSFORMATION_TRANSCRIPTION DOMAIN-ASSOCIATED PROTEIN"/>
    <property type="match status" value="1"/>
</dbReference>
<feature type="compositionally biased region" description="Low complexity" evidence="2">
    <location>
        <begin position="2002"/>
        <end position="2015"/>
    </location>
</feature>
<feature type="domain" description="PI3K/PI4K catalytic" evidence="3">
    <location>
        <begin position="3262"/>
        <end position="3585"/>
    </location>
</feature>
<dbReference type="InterPro" id="IPR003151">
    <property type="entry name" value="PIK-rel_kinase_FAT"/>
</dbReference>
<dbReference type="Pfam" id="PF02259">
    <property type="entry name" value="FAT"/>
    <property type="match status" value="1"/>
</dbReference>
<dbReference type="GO" id="GO:0005634">
    <property type="term" value="C:nucleus"/>
    <property type="evidence" value="ECO:0007669"/>
    <property type="project" value="TreeGrafter"/>
</dbReference>
<dbReference type="InterPro" id="IPR046805">
    <property type="entry name" value="Tra1_ring"/>
</dbReference>
<evidence type="ECO:0000313" key="6">
    <source>
        <dbReference type="EMBL" id="KFW84409.1"/>
    </source>
</evidence>
<dbReference type="InterPro" id="IPR003152">
    <property type="entry name" value="FATC_dom"/>
</dbReference>
<dbReference type="Pfam" id="PF20206">
    <property type="entry name" value="Tra1_ring"/>
    <property type="match status" value="1"/>
</dbReference>
<name>A0A093SP62_9PASS</name>
<dbReference type="GO" id="GO:0006355">
    <property type="term" value="P:regulation of DNA-templated transcription"/>
    <property type="evidence" value="ECO:0007669"/>
    <property type="project" value="TreeGrafter"/>
</dbReference>
<dbReference type="InterPro" id="IPR050517">
    <property type="entry name" value="DDR_Repair_Kinase"/>
</dbReference>
<dbReference type="EMBL" id="KL672051">
    <property type="protein sequence ID" value="KFW84409.1"/>
    <property type="molecule type" value="Genomic_DNA"/>
</dbReference>
<organism evidence="6 7">
    <name type="scientific">Manacus vitellinus</name>
    <name type="common">golden-collared manakin</name>
    <dbReference type="NCBI Taxonomy" id="328815"/>
    <lineage>
        <taxon>Eukaryota</taxon>
        <taxon>Metazoa</taxon>
        <taxon>Chordata</taxon>
        <taxon>Craniata</taxon>
        <taxon>Vertebrata</taxon>
        <taxon>Euteleostomi</taxon>
        <taxon>Archelosauria</taxon>
        <taxon>Archosauria</taxon>
        <taxon>Dinosauria</taxon>
        <taxon>Saurischia</taxon>
        <taxon>Theropoda</taxon>
        <taxon>Coelurosauria</taxon>
        <taxon>Aves</taxon>
        <taxon>Neognathae</taxon>
        <taxon>Neoaves</taxon>
        <taxon>Telluraves</taxon>
        <taxon>Australaves</taxon>
        <taxon>Passeriformes</taxon>
        <taxon>Pipridae</taxon>
        <taxon>Manacus</taxon>
    </lineage>
</organism>
<dbReference type="InterPro" id="IPR014009">
    <property type="entry name" value="PIK_FAT"/>
</dbReference>
<dbReference type="SMART" id="SM00146">
    <property type="entry name" value="PI3Kc"/>
    <property type="match status" value="1"/>
</dbReference>
<dbReference type="SUPFAM" id="SSF56112">
    <property type="entry name" value="Protein kinase-like (PK-like)"/>
    <property type="match status" value="1"/>
</dbReference>
<dbReference type="SMART" id="SM01343">
    <property type="entry name" value="FATC"/>
    <property type="match status" value="1"/>
</dbReference>
<sequence length="3621" mass="410322">MAFVSAQGPTVVDQTTLMKKYLQFVAALTDVNTPDETKLKMMQEVSENFENVTSSPQYSTFLEHIIPRFLTFLQDGEVQFLQEKPAQQLRKLVLEIIHRIPTNEHLRLHTKNILSVMFRFLETENEENVLICLRIIIELHKQFRPPVTQEIHHFLDFVKQIYKELPKVVNRYFENPQVIPENTVPTPEMVGMITTIVVKVNPEREDSETRTHSIIPRGSLSLKVLAELPIIVVLMYQLYKLNIHNVVAEFVPLIMNTIIIQVSAQARQHKLYNKELYADLIAAQIKTLSFLAYIIRIYQELVTKYSQQMVKGMLQLLSNCPAETAHLRKELLIAAKHILTTDLRSQFIPSMDKLFDESLLIGSGYTARETLRPLAYSTLADLVHHVRQHLPLNDLSLAVQLFAKNIDDESLPSSIQTMSCKLLLNLVDCIRSKSEQENGNGRDILMRMLEVFVLKFHTIARYQLSVIFKKCKPQSELGAAEAALPGVPTAANAAPVPVPSPAPATPVAPTPVPVLEKQGEKEKEDKQTIQVTDCRSLVKTLVCGVKTITWGITSCKAPGEAQFIPNKQLQPKETQIYIKLVKYAMQALDIYQVQIAGNGQTYVRVANCQTVRMKEEKEVLEHFAGVFTMMNPLTFKEIFQTTVPYMVERISKNYALQIVANSFLANPTTSALFATILVEYLLDRLPEMGSNVELSNLYLKLFKLVFGSVSLFAAENEQMLKPHLHKIVNSSMELAQTAKEPYNYFLLLRALFRSIGGGSHDLLYQEFLPLLPNLLQGLNMLQSGLHKQHMKDLFVELCLTVPVRLSSLLPYLPMLMDPLVSALNGSQTLVSQGLRTLELCVDNLQPDFLYDHIQPVRAELMQALWRTLRNPADSISHVAYRVLGKFGGSNRKMLKESQKLQYVVTEIQGPSITIEFSDCKASIQLPMEKAIETALDCLKSANTEPYYRRQAWEVIKCFLVAMMSLDDNKHALYQLLAHPNFTEKSIPSVIISHRYKAQDTPARKTFEQALTGAFMSAVIKDLRPSALPFVASLIRHYTMVAVAQQCGPFLLQCYQVGSQPSTAMFHSEENGSKGMDPLVLIDAIAICMAYEEKELCKIGEVALAVIFDVASIILGSKERACQLPLFSYIVERLCACCYEQAWYAKLGGVVSIKFLMERLPLIWVLQNQQTFLKALLFVMMDLTGEVSNGAVAMAKTTLEQLLIRCATPLKDEEKTEEILAAQEKSFHHVTHDLVREVTSPNSTVRKQAMHSLQVLAQVTGKSVTVIMEPHKEVLQDMVPPKKHLLRHQPANAQIGLMEGNTFCTTLQPRLFTMDLNVVEHKVFYTELLNLCEAEDSALMKLPCYKSLPSLVPLRIAALNALAACNYLPQSREKIIAALFKALNSTNNELQEAGEACMRKFLEGATIEVDQIHTHMRPLLMMLGDYRSLTLNVVNRLTSVTRLFPNSFNDKFCDQMMQHLRKWMEVVVITHKGGQRSDGNEMKICSAIINLFHLIPAAPQTLVKPLLEVVMKTERAMLIEAGSPFREPLIKFLTRHPSQTVELFMMEATLNDPQWSRMFMSFLKHKDAKPLRDVLAANPNRFITLLLPVGTQAAVRPGSPSTTTMRLDLQFQAIKIISIIVKNDECWLANQHSLVNQLKRVWVSEAFQERHRKENMAATNWKEPKLLAYCLLNYCKRNYGDIELLFQLLRAFTGRFLCNMTFLKEYMEEEIPKNYSIPQKRALFFRFVDLNDPNFGDELKAKVLQHILNPAFLYSFEKGEGEQLLGPSNPEGDNPESITSVFITKVLDPEKQADMLDSLRIHLLQFATLLVEHAPHHIHDNNKNRNSKLRRLMTFAWPCLLSKACVDPACKYSGHLLLAHIIAKFAIHKKIVLQVFHSLLKAHALEARAIVRQAMAILTPAVPARMEDGHQMLTHWTRKIIVEEGHSVPQLVHILYLIILHFKVYYPVRHHLVQHVVSAMQRLGFTPSVTVEQRKLAVDLAEVVIKWELQRVKDQQPDSDMDSSASGEGASSASSAVKRGLSVDSGQEVKRFRTATGAISAVFGRSQSLPGADALLAKPIDKQHTDTVVNFLIRIACQVNDNSNTAGSPAELLSRRCVNLLKTALRPDMCPKSELKLQWFDKLLMTVEQPNQANFANICTGLEVLSFLLTVQQPPAILSSFKPLQRGVAACMTCGNTKVLRAVHSLLSCLMGIFPKEPSTSSVASKYEELECLYAAVGKVIYEGLTNYEKATNANPSQLFGTLMILKSACSNNPSYIDRLISVFMRSLQKMVREHLNPQATAGTAEANTAGTSELVILSLDLVKTRLAVMSMEMRKNFIQAILTSLIEKSTDAKILRAVVKIVEEWVKNNSPMAANQTPTLREKSILLVKMMTYIEKRFPEDLELNAQFLDLVNYVYRDENLSGSELTAKLEPAFLSGLRCAQPLIRAKFFEVFDNSMKRRVYERLLYVTCSQNWEAMGNHFWIKQCIELLLAVCERNTTIGTSCQGAMLPSITNVINLADSHDRAAFAMVTHVKQEPRERENSESKEEDVEIDIELAPGDQTSTPKTKELSEKDIGNQLHMLTNRHDKFLDSLREVKVVLLKFWGFFCNQIDTAFDFLSCSKELNQWEPLTEYGQSKGHINPYLVLKCAWRVSNWIAMKEALVQVELSCPKEMAWKVNMYRGYLAICHPEEQQLNFIERLVEMASSLAIREWRRLPHVVSHVHTPLLQAAQQIIELQEAAQINAGLQPTNLGRNNSLHDMKTVVKTWRNRLPIVSDDLSHWSSIFMWRQHHYQAIVTAYENSSQHDPSSNNAMLGVHASASAIIQYGKIARKQGLVNVALDILSRIHTIPTVPIVDCFQKIRQQVKCYLQLAGVMGKNECMQGLEVIESTNLKYFTKEMTAEFYALKGMFLAQINKSEEANKAFSAAVQMHDVLVKAWAMWGDYLENIFVKERQLHLGVSAITCYLHACRHQNESKSRKYLAKVLWLLSFDDDKNTLADAVDKYCIGVPPIQWLAWIPQLLTCLVGSEGKLLLNLISQVGRVYPQAVYFPIRTLYLTLKIEQRERYKSDPGPIRATAPMWRCSRIMHMQRELHPTLLSSLEGIVDQMVWFRENWHEEVLRQLQQGLAKCYSVAFEKSGAVSDAKITPHTLNFVKKLVSTFGVGLENVSNVSTMFSSAASESLARRAQATAQDPVFQKLKGQFTTDFDFSVPGSMKLHNLISKLKKWIKILEAKTKQLPKFFLIEEKCRFLSNFSAQTAEVEIPGEFLMPKPTHYYIKIARFMPRVEIVQKHNTAARRLYIRGHNGKIYPYLVMNDACLTESRREERVLQLLRLLNPCLEKRKETTKRHLFFTVPRVVAVSPQMRLVEDNPSSLSLVEIYKQRCAKKGIEHDNPISRYYDRLATVQARGTQASHQVLRDILKEVQSNMVPRSMLKEWALHTFPNATDYWTFRKMFTIQLALIGFAEFIFHLNRLNPEMLQIAQDTGKLNVAYFRFDINDATGDLDANRPVPFRLTPNISEFLTTIGVSGPLTASMIAVARCFAQPNFKVDGILKTVLRDEIIAWHKKTQEDTSSPLSAAGQPENMDSQQLVSLVQKAVTAIMTRLHNLAQFEGGESKVNTLVAAANSLDNLCRMDPAWHPWL</sequence>
<dbReference type="InterPro" id="IPR011009">
    <property type="entry name" value="Kinase-like_dom_sf"/>
</dbReference>
<dbReference type="GO" id="GO:0035267">
    <property type="term" value="C:NuA4 histone acetyltransferase complex"/>
    <property type="evidence" value="ECO:0007669"/>
    <property type="project" value="TreeGrafter"/>
</dbReference>
<feature type="region of interest" description="Disordered" evidence="2">
    <location>
        <begin position="2513"/>
        <end position="2549"/>
    </location>
</feature>
<evidence type="ECO:0000259" key="3">
    <source>
        <dbReference type="PROSITE" id="PS50290"/>
    </source>
</evidence>
<feature type="domain" description="FATC" evidence="5">
    <location>
        <begin position="3589"/>
        <end position="3621"/>
    </location>
</feature>
<evidence type="ECO:0000256" key="2">
    <source>
        <dbReference type="SAM" id="MobiDB-lite"/>
    </source>
</evidence>
<evidence type="ECO:0000313" key="7">
    <source>
        <dbReference type="Proteomes" id="UP000053258"/>
    </source>
</evidence>
<dbReference type="InterPro" id="IPR000403">
    <property type="entry name" value="PI3/4_kinase_cat_dom"/>
</dbReference>
<evidence type="ECO:0000259" key="4">
    <source>
        <dbReference type="PROSITE" id="PS51189"/>
    </source>
</evidence>
<keyword evidence="7" id="KW-1185">Reference proteome</keyword>
<accession>A0A093SP62</accession>
<dbReference type="Gene3D" id="1.25.10.10">
    <property type="entry name" value="Leucine-rich Repeat Variant"/>
    <property type="match status" value="1"/>
</dbReference>
<dbReference type="PROSITE" id="PS51189">
    <property type="entry name" value="FAT"/>
    <property type="match status" value="1"/>
</dbReference>
<dbReference type="GO" id="GO:0000124">
    <property type="term" value="C:SAGA complex"/>
    <property type="evidence" value="ECO:0007669"/>
    <property type="project" value="TreeGrafter"/>
</dbReference>
<comment type="similarity">
    <text evidence="1">Belongs to the PI3/PI4-kinase family. TRA1 subfamily.</text>
</comment>
<dbReference type="InterPro" id="IPR016024">
    <property type="entry name" value="ARM-type_fold"/>
</dbReference>
<gene>
    <name evidence="6" type="ORF">N305_14812</name>
</gene>
<dbReference type="InterPro" id="IPR011989">
    <property type="entry name" value="ARM-like"/>
</dbReference>
<dbReference type="PANTHER" id="PTHR11139">
    <property type="entry name" value="ATAXIA TELANGIECTASIA MUTATED ATM -RELATED"/>
    <property type="match status" value="1"/>
</dbReference>
<dbReference type="Pfam" id="PF20175">
    <property type="entry name" value="Tra1_central"/>
    <property type="match status" value="1"/>
</dbReference>
<dbReference type="PROSITE" id="PS51190">
    <property type="entry name" value="FATC"/>
    <property type="match status" value="1"/>
</dbReference>
<dbReference type="Pfam" id="PF00454">
    <property type="entry name" value="PI3_PI4_kinase"/>
    <property type="match status" value="1"/>
</dbReference>
<proteinExistence type="inferred from homology"/>
<feature type="domain" description="FAT" evidence="4">
    <location>
        <begin position="2580"/>
        <end position="3037"/>
    </location>
</feature>
<dbReference type="GO" id="GO:0006281">
    <property type="term" value="P:DNA repair"/>
    <property type="evidence" value="ECO:0007669"/>
    <property type="project" value="TreeGrafter"/>
</dbReference>
<feature type="region of interest" description="Disordered" evidence="2">
    <location>
        <begin position="1994"/>
        <end position="2018"/>
    </location>
</feature>
<feature type="compositionally biased region" description="Basic and acidic residues" evidence="2">
    <location>
        <begin position="2513"/>
        <end position="2525"/>
    </location>
</feature>
<dbReference type="CDD" id="cd05163">
    <property type="entry name" value="PIKK_TRRAP"/>
    <property type="match status" value="1"/>
</dbReference>
<dbReference type="PROSITE" id="PS50290">
    <property type="entry name" value="PI3_4_KINASE_3"/>
    <property type="match status" value="1"/>
</dbReference>
<dbReference type="InterPro" id="IPR046807">
    <property type="entry name" value="Tra1_central"/>
</dbReference>